<dbReference type="SUPFAM" id="SSF47616">
    <property type="entry name" value="GST C-terminal domain-like"/>
    <property type="match status" value="1"/>
</dbReference>
<dbReference type="InterPro" id="IPR036282">
    <property type="entry name" value="Glutathione-S-Trfase_C_sf"/>
</dbReference>
<feature type="domain" description="GST N-terminal" evidence="1">
    <location>
        <begin position="11"/>
        <end position="102"/>
    </location>
</feature>
<evidence type="ECO:0000259" key="1">
    <source>
        <dbReference type="PROSITE" id="PS50404"/>
    </source>
</evidence>
<reference evidence="2 3" key="1">
    <citation type="journal article" date="2020" name="ISME J.">
        <title>Uncovering the hidden diversity of litter-decomposition mechanisms in mushroom-forming fungi.</title>
        <authorList>
            <person name="Floudas D."/>
            <person name="Bentzer J."/>
            <person name="Ahren D."/>
            <person name="Johansson T."/>
            <person name="Persson P."/>
            <person name="Tunlid A."/>
        </authorList>
    </citation>
    <scope>NUCLEOTIDE SEQUENCE [LARGE SCALE GENOMIC DNA]</scope>
    <source>
        <strain evidence="2 3">CBS 291.85</strain>
    </source>
</reference>
<dbReference type="AlphaFoldDB" id="A0A8H5CGN5"/>
<dbReference type="CDD" id="cd03038">
    <property type="entry name" value="GST_N_etherase_LigE"/>
    <property type="match status" value="1"/>
</dbReference>
<keyword evidence="3" id="KW-1185">Reference proteome</keyword>
<dbReference type="InterPro" id="IPR004045">
    <property type="entry name" value="Glutathione_S-Trfase_N"/>
</dbReference>
<evidence type="ECO:0000313" key="3">
    <source>
        <dbReference type="Proteomes" id="UP000559256"/>
    </source>
</evidence>
<dbReference type="EMBL" id="JAACJM010000165">
    <property type="protein sequence ID" value="KAF5341415.1"/>
    <property type="molecule type" value="Genomic_DNA"/>
</dbReference>
<protein>
    <recommendedName>
        <fullName evidence="1">GST N-terminal domain-containing protein</fullName>
    </recommendedName>
</protein>
<dbReference type="InterPro" id="IPR050983">
    <property type="entry name" value="GST_Omega/HSP26"/>
</dbReference>
<dbReference type="PANTHER" id="PTHR43968">
    <property type="match status" value="1"/>
</dbReference>
<dbReference type="PANTHER" id="PTHR43968:SF6">
    <property type="entry name" value="GLUTATHIONE S-TRANSFERASE OMEGA"/>
    <property type="match status" value="1"/>
</dbReference>
<name>A0A8H5CGN5_9AGAR</name>
<accession>A0A8H5CGN5</accession>
<dbReference type="Pfam" id="PF13409">
    <property type="entry name" value="GST_N_2"/>
    <property type="match status" value="1"/>
</dbReference>
<organism evidence="2 3">
    <name type="scientific">Tetrapyrgos nigripes</name>
    <dbReference type="NCBI Taxonomy" id="182062"/>
    <lineage>
        <taxon>Eukaryota</taxon>
        <taxon>Fungi</taxon>
        <taxon>Dikarya</taxon>
        <taxon>Basidiomycota</taxon>
        <taxon>Agaricomycotina</taxon>
        <taxon>Agaricomycetes</taxon>
        <taxon>Agaricomycetidae</taxon>
        <taxon>Agaricales</taxon>
        <taxon>Marasmiineae</taxon>
        <taxon>Marasmiaceae</taxon>
        <taxon>Tetrapyrgos</taxon>
    </lineage>
</organism>
<proteinExistence type="predicted"/>
<dbReference type="GO" id="GO:0005737">
    <property type="term" value="C:cytoplasm"/>
    <property type="evidence" value="ECO:0007669"/>
    <property type="project" value="TreeGrafter"/>
</dbReference>
<evidence type="ECO:0000313" key="2">
    <source>
        <dbReference type="EMBL" id="KAF5341415.1"/>
    </source>
</evidence>
<comment type="caution">
    <text evidence="2">The sequence shown here is derived from an EMBL/GenBank/DDBJ whole genome shotgun (WGS) entry which is preliminary data.</text>
</comment>
<dbReference type="Pfam" id="PF22041">
    <property type="entry name" value="GST_C_7"/>
    <property type="match status" value="1"/>
</dbReference>
<dbReference type="Proteomes" id="UP000559256">
    <property type="component" value="Unassembled WGS sequence"/>
</dbReference>
<dbReference type="OrthoDB" id="4951845at2759"/>
<dbReference type="InterPro" id="IPR054416">
    <property type="entry name" value="GST_UstS-like_C"/>
</dbReference>
<dbReference type="InterPro" id="IPR036249">
    <property type="entry name" value="Thioredoxin-like_sf"/>
</dbReference>
<sequence>MTNMITFYDFPSKKDGIEAWNPNTWKTRLSLRYKGLPFKTVWVEYPNVESTLKAAGIPPTSQWSDGRPMYTLPAIVDPSTGAALADSFIIAEYLDKTYPGDKHLLIPSGTKALQTAYTEAVHASLSGPLFQFLMGRTCETLLNPSSDEYFRRTKKKYMEMDIDTLAPQGERVKEEWKNVEAGFGKIAAWLKADEFAMGNTVSFADFVVAGFLEWCKNAWGEDSQQWKDVASWHDGRWGKLVKNLEAY</sequence>
<dbReference type="Gene3D" id="1.20.1050.10">
    <property type="match status" value="1"/>
</dbReference>
<dbReference type="SUPFAM" id="SSF52833">
    <property type="entry name" value="Thioredoxin-like"/>
    <property type="match status" value="1"/>
</dbReference>
<dbReference type="CDD" id="cd00299">
    <property type="entry name" value="GST_C_family"/>
    <property type="match status" value="1"/>
</dbReference>
<gene>
    <name evidence="2" type="ORF">D9758_012304</name>
</gene>
<dbReference type="Gene3D" id="3.40.30.10">
    <property type="entry name" value="Glutaredoxin"/>
    <property type="match status" value="1"/>
</dbReference>
<dbReference type="PROSITE" id="PS50404">
    <property type="entry name" value="GST_NTER"/>
    <property type="match status" value="1"/>
</dbReference>